<feature type="domain" description="ABC transporter" evidence="9">
    <location>
        <begin position="330"/>
        <end position="565"/>
    </location>
</feature>
<dbReference type="Gene3D" id="3.40.50.300">
    <property type="entry name" value="P-loop containing nucleotide triphosphate hydrolases"/>
    <property type="match status" value="1"/>
</dbReference>
<evidence type="ECO:0000256" key="4">
    <source>
        <dbReference type="ARBA" id="ARBA00022741"/>
    </source>
</evidence>
<evidence type="ECO:0000256" key="1">
    <source>
        <dbReference type="ARBA" id="ARBA00004651"/>
    </source>
</evidence>
<dbReference type="GO" id="GO:0005524">
    <property type="term" value="F:ATP binding"/>
    <property type="evidence" value="ECO:0007669"/>
    <property type="project" value="UniProtKB-KW"/>
</dbReference>
<dbReference type="Pfam" id="PF00664">
    <property type="entry name" value="ABC_membrane"/>
    <property type="match status" value="1"/>
</dbReference>
<dbReference type="SUPFAM" id="SSF52540">
    <property type="entry name" value="P-loop containing nucleoside triphosphate hydrolases"/>
    <property type="match status" value="1"/>
</dbReference>
<dbReference type="InterPro" id="IPR011527">
    <property type="entry name" value="ABC1_TM_dom"/>
</dbReference>
<dbReference type="SUPFAM" id="SSF90123">
    <property type="entry name" value="ABC transporter transmembrane region"/>
    <property type="match status" value="1"/>
</dbReference>
<dbReference type="PROSITE" id="PS51257">
    <property type="entry name" value="PROKAR_LIPOPROTEIN"/>
    <property type="match status" value="1"/>
</dbReference>
<dbReference type="EMBL" id="JBEPLM010000009">
    <property type="protein sequence ID" value="MET3595113.1"/>
    <property type="molecule type" value="Genomic_DNA"/>
</dbReference>
<dbReference type="Proteomes" id="UP001549036">
    <property type="component" value="Unassembled WGS sequence"/>
</dbReference>
<dbReference type="PROSITE" id="PS50893">
    <property type="entry name" value="ABC_TRANSPORTER_2"/>
    <property type="match status" value="1"/>
</dbReference>
<feature type="transmembrane region" description="Helical" evidence="8">
    <location>
        <begin position="241"/>
        <end position="263"/>
    </location>
</feature>
<keyword evidence="5 11" id="KW-0067">ATP-binding</keyword>
<evidence type="ECO:0000259" key="9">
    <source>
        <dbReference type="PROSITE" id="PS50893"/>
    </source>
</evidence>
<feature type="transmembrane region" description="Helical" evidence="8">
    <location>
        <begin position="56"/>
        <end position="81"/>
    </location>
</feature>
<evidence type="ECO:0000256" key="7">
    <source>
        <dbReference type="ARBA" id="ARBA00023136"/>
    </source>
</evidence>
<keyword evidence="7 8" id="KW-0472">Membrane</keyword>
<comment type="similarity">
    <text evidence="2">Belongs to the ABC transporter superfamily.</text>
</comment>
<evidence type="ECO:0000313" key="12">
    <source>
        <dbReference type="Proteomes" id="UP001549036"/>
    </source>
</evidence>
<keyword evidence="6 8" id="KW-1133">Transmembrane helix</keyword>
<keyword evidence="12" id="KW-1185">Reference proteome</keyword>
<name>A0ABV2HXU6_9HYPH</name>
<dbReference type="PANTHER" id="PTHR24221:SF654">
    <property type="entry name" value="ATP-BINDING CASSETTE SUB-FAMILY B MEMBER 6"/>
    <property type="match status" value="1"/>
</dbReference>
<proteinExistence type="inferred from homology"/>
<reference evidence="11 12" key="1">
    <citation type="submission" date="2024-06" db="EMBL/GenBank/DDBJ databases">
        <title>Genomic Encyclopedia of Type Strains, Phase IV (KMG-IV): sequencing the most valuable type-strain genomes for metagenomic binning, comparative biology and taxonomic classification.</title>
        <authorList>
            <person name="Goeker M."/>
        </authorList>
    </citation>
    <scope>NUCLEOTIDE SEQUENCE [LARGE SCALE GENOMIC DNA]</scope>
    <source>
        <strain evidence="11 12">DSM 29846</strain>
    </source>
</reference>
<dbReference type="Pfam" id="PF00005">
    <property type="entry name" value="ABC_tran"/>
    <property type="match status" value="1"/>
</dbReference>
<dbReference type="PANTHER" id="PTHR24221">
    <property type="entry name" value="ATP-BINDING CASSETTE SUB-FAMILY B"/>
    <property type="match status" value="1"/>
</dbReference>
<accession>A0ABV2HXU6</accession>
<comment type="caution">
    <text evidence="11">The sequence shown here is derived from an EMBL/GenBank/DDBJ whole genome shotgun (WGS) entry which is preliminary data.</text>
</comment>
<sequence>MIGNLYRLWPHPRLLIRLVALTSIQAVLQGLLLGCLVPILRALLQPMPDFAQVTPWLIAGAVGLAVYWVLNVIATPVGFAASMELAAQLRHHLMRHVATLPLGWFTGDRKGRLARAITADCGHAATMTVTIGAPAITCTLVPATIFAVTLFVDWRMALLFALIAPLSFFALRRSSRIAAAAEIELEAAATEIAGRAIELGQAQPVLRAARQSAGSARMRAALDEHRATYRRGLGRSLVPDLAFTGVVMAGFVAVLCLGAKLLLDGEVPVAENVALLVLAVRFLEPLGTLSELVGALRAMDNAVARLRSILSTPPLPQAEDATRQIATAEIEFADVNFAYSETPALRAVSFRCEPGTMTALVGPSGSGKTTVIRLIARFFDVADGAVRVGGIDVRAIDQAALMDDVAIIFQDVYLFDDTIEQNLRLAKPDATEDELAAAAQDARLDEVIRRLPAGWATRVGEGGAQLSGGERQRVSIARAFLKRARIVLIDEASSSLDPENEAAVSQAIAQLASDPRRTVVVIAHRPATLDRADQAIALRDGAVAEIGSPEQLRRSGGAFAMLYRQYEQARGWRIGSNRPAAASFNPLKPEADQP</sequence>
<evidence type="ECO:0000256" key="5">
    <source>
        <dbReference type="ARBA" id="ARBA00022840"/>
    </source>
</evidence>
<keyword evidence="3 8" id="KW-0812">Transmembrane</keyword>
<feature type="transmembrane region" description="Helical" evidence="8">
    <location>
        <begin position="154"/>
        <end position="171"/>
    </location>
</feature>
<dbReference type="PROSITE" id="PS50929">
    <property type="entry name" value="ABC_TM1F"/>
    <property type="match status" value="1"/>
</dbReference>
<feature type="transmembrane region" description="Helical" evidence="8">
    <location>
        <begin position="124"/>
        <end position="148"/>
    </location>
</feature>
<dbReference type="InterPro" id="IPR039421">
    <property type="entry name" value="Type_1_exporter"/>
</dbReference>
<comment type="subcellular location">
    <subcellularLocation>
        <location evidence="1">Cell membrane</location>
        <topology evidence="1">Multi-pass membrane protein</topology>
    </subcellularLocation>
</comment>
<dbReference type="InterPro" id="IPR003439">
    <property type="entry name" value="ABC_transporter-like_ATP-bd"/>
</dbReference>
<dbReference type="SMART" id="SM00382">
    <property type="entry name" value="AAA"/>
    <property type="match status" value="1"/>
</dbReference>
<dbReference type="InterPro" id="IPR036640">
    <property type="entry name" value="ABC1_TM_sf"/>
</dbReference>
<keyword evidence="4" id="KW-0547">Nucleotide-binding</keyword>
<evidence type="ECO:0000256" key="6">
    <source>
        <dbReference type="ARBA" id="ARBA00022989"/>
    </source>
</evidence>
<feature type="transmembrane region" description="Helical" evidence="8">
    <location>
        <begin position="14"/>
        <end position="44"/>
    </location>
</feature>
<evidence type="ECO:0000256" key="3">
    <source>
        <dbReference type="ARBA" id="ARBA00022692"/>
    </source>
</evidence>
<evidence type="ECO:0000256" key="2">
    <source>
        <dbReference type="ARBA" id="ARBA00005417"/>
    </source>
</evidence>
<gene>
    <name evidence="11" type="ORF">ABID26_004525</name>
</gene>
<dbReference type="InterPro" id="IPR003593">
    <property type="entry name" value="AAA+_ATPase"/>
</dbReference>
<dbReference type="PROSITE" id="PS00211">
    <property type="entry name" value="ABC_TRANSPORTER_1"/>
    <property type="match status" value="1"/>
</dbReference>
<evidence type="ECO:0000256" key="8">
    <source>
        <dbReference type="SAM" id="Phobius"/>
    </source>
</evidence>
<dbReference type="Gene3D" id="1.20.1560.10">
    <property type="entry name" value="ABC transporter type 1, transmembrane domain"/>
    <property type="match status" value="1"/>
</dbReference>
<dbReference type="InterPro" id="IPR017871">
    <property type="entry name" value="ABC_transporter-like_CS"/>
</dbReference>
<evidence type="ECO:0000313" key="11">
    <source>
        <dbReference type="EMBL" id="MET3595113.1"/>
    </source>
</evidence>
<dbReference type="RefSeq" id="WP_354416431.1">
    <property type="nucleotide sequence ID" value="NZ_JBEPLM010000009.1"/>
</dbReference>
<feature type="domain" description="ABC transmembrane type-1" evidence="10">
    <location>
        <begin position="18"/>
        <end position="298"/>
    </location>
</feature>
<organism evidence="11 12">
    <name type="scientific">Mesorhizobium shonense</name>
    <dbReference type="NCBI Taxonomy" id="1209948"/>
    <lineage>
        <taxon>Bacteria</taxon>
        <taxon>Pseudomonadati</taxon>
        <taxon>Pseudomonadota</taxon>
        <taxon>Alphaproteobacteria</taxon>
        <taxon>Hyphomicrobiales</taxon>
        <taxon>Phyllobacteriaceae</taxon>
        <taxon>Mesorhizobium</taxon>
    </lineage>
</organism>
<evidence type="ECO:0000259" key="10">
    <source>
        <dbReference type="PROSITE" id="PS50929"/>
    </source>
</evidence>
<dbReference type="InterPro" id="IPR027417">
    <property type="entry name" value="P-loop_NTPase"/>
</dbReference>
<protein>
    <submittedName>
        <fullName evidence="11">ATP-binding cassette subfamily B protein</fullName>
    </submittedName>
</protein>